<protein>
    <submittedName>
        <fullName evidence="14">Penicillin-binding protein 2</fullName>
    </submittedName>
</protein>
<dbReference type="EMBL" id="JAASRN010000001">
    <property type="protein sequence ID" value="NIK73191.1"/>
    <property type="molecule type" value="Genomic_DNA"/>
</dbReference>
<evidence type="ECO:0000256" key="10">
    <source>
        <dbReference type="ARBA" id="ARBA00023316"/>
    </source>
</evidence>
<keyword evidence="10" id="KW-0961">Cell wall biogenesis/degradation</keyword>
<dbReference type="GO" id="GO:0071972">
    <property type="term" value="F:peptidoglycan L,D-transpeptidase activity"/>
    <property type="evidence" value="ECO:0007669"/>
    <property type="project" value="TreeGrafter"/>
</dbReference>
<dbReference type="Proteomes" id="UP000537126">
    <property type="component" value="Unassembled WGS sequence"/>
</dbReference>
<name>A0A846MP11_9BACT</name>
<evidence type="ECO:0000313" key="14">
    <source>
        <dbReference type="EMBL" id="NIK73191.1"/>
    </source>
</evidence>
<keyword evidence="4" id="KW-0121">Carboxypeptidase</keyword>
<dbReference type="GO" id="GO:0009252">
    <property type="term" value="P:peptidoglycan biosynthetic process"/>
    <property type="evidence" value="ECO:0007669"/>
    <property type="project" value="UniProtKB-KW"/>
</dbReference>
<dbReference type="RefSeq" id="WP_166918458.1">
    <property type="nucleotide sequence ID" value="NZ_JAASRN010000001.1"/>
</dbReference>
<evidence type="ECO:0000313" key="15">
    <source>
        <dbReference type="Proteomes" id="UP000537126"/>
    </source>
</evidence>
<dbReference type="Gene3D" id="3.90.1310.10">
    <property type="entry name" value="Penicillin-binding protein 2a (Domain 2)"/>
    <property type="match status" value="1"/>
</dbReference>
<keyword evidence="3" id="KW-1003">Cell membrane</keyword>
<dbReference type="InterPro" id="IPR036138">
    <property type="entry name" value="PBP_dimer_sf"/>
</dbReference>
<evidence type="ECO:0000256" key="7">
    <source>
        <dbReference type="ARBA" id="ARBA00022984"/>
    </source>
</evidence>
<evidence type="ECO:0000256" key="3">
    <source>
        <dbReference type="ARBA" id="ARBA00022475"/>
    </source>
</evidence>
<feature type="domain" description="Penicillin-binding protein dimerisation" evidence="13">
    <location>
        <begin position="50"/>
        <end position="213"/>
    </location>
</feature>
<evidence type="ECO:0000256" key="9">
    <source>
        <dbReference type="ARBA" id="ARBA00023136"/>
    </source>
</evidence>
<proteinExistence type="predicted"/>
<dbReference type="GO" id="GO:0008360">
    <property type="term" value="P:regulation of cell shape"/>
    <property type="evidence" value="ECO:0007669"/>
    <property type="project" value="UniProtKB-KW"/>
</dbReference>
<evidence type="ECO:0000256" key="1">
    <source>
        <dbReference type="ARBA" id="ARBA00004167"/>
    </source>
</evidence>
<dbReference type="GO" id="GO:0071555">
    <property type="term" value="P:cell wall organization"/>
    <property type="evidence" value="ECO:0007669"/>
    <property type="project" value="UniProtKB-KW"/>
</dbReference>
<evidence type="ECO:0000259" key="13">
    <source>
        <dbReference type="Pfam" id="PF03717"/>
    </source>
</evidence>
<evidence type="ECO:0000256" key="6">
    <source>
        <dbReference type="ARBA" id="ARBA00022960"/>
    </source>
</evidence>
<dbReference type="AlphaFoldDB" id="A0A846MP11"/>
<dbReference type="Gene3D" id="3.40.710.10">
    <property type="entry name" value="DD-peptidase/beta-lactamase superfamily"/>
    <property type="match status" value="1"/>
</dbReference>
<dbReference type="GO" id="GO:0008658">
    <property type="term" value="F:penicillin binding"/>
    <property type="evidence" value="ECO:0007669"/>
    <property type="project" value="InterPro"/>
</dbReference>
<evidence type="ECO:0000256" key="5">
    <source>
        <dbReference type="ARBA" id="ARBA00022692"/>
    </source>
</evidence>
<evidence type="ECO:0000256" key="8">
    <source>
        <dbReference type="ARBA" id="ARBA00022989"/>
    </source>
</evidence>
<keyword evidence="9 11" id="KW-0472">Membrane</keyword>
<dbReference type="PANTHER" id="PTHR30627">
    <property type="entry name" value="PEPTIDOGLYCAN D,D-TRANSPEPTIDASE"/>
    <property type="match status" value="1"/>
</dbReference>
<feature type="transmembrane region" description="Helical" evidence="11">
    <location>
        <begin position="7"/>
        <end position="27"/>
    </location>
</feature>
<keyword evidence="6" id="KW-0133">Cell shape</keyword>
<dbReference type="InterPro" id="IPR001460">
    <property type="entry name" value="PCN-bd_Tpept"/>
</dbReference>
<evidence type="ECO:0000256" key="4">
    <source>
        <dbReference type="ARBA" id="ARBA00022645"/>
    </source>
</evidence>
<dbReference type="Pfam" id="PF03717">
    <property type="entry name" value="PBP_dimer"/>
    <property type="match status" value="1"/>
</dbReference>
<dbReference type="InterPro" id="IPR005311">
    <property type="entry name" value="PBP_dimer"/>
</dbReference>
<evidence type="ECO:0000259" key="12">
    <source>
        <dbReference type="Pfam" id="PF00905"/>
    </source>
</evidence>
<evidence type="ECO:0000256" key="11">
    <source>
        <dbReference type="SAM" id="Phobius"/>
    </source>
</evidence>
<comment type="subcellular location">
    <subcellularLocation>
        <location evidence="2">Cell membrane</location>
    </subcellularLocation>
    <subcellularLocation>
        <location evidence="1">Membrane</location>
        <topology evidence="1">Single-pass membrane protein</topology>
    </subcellularLocation>
</comment>
<organism evidence="14 15">
    <name type="scientific">Thermonema lapsum</name>
    <dbReference type="NCBI Taxonomy" id="28195"/>
    <lineage>
        <taxon>Bacteria</taxon>
        <taxon>Pseudomonadati</taxon>
        <taxon>Bacteroidota</taxon>
        <taxon>Cytophagia</taxon>
        <taxon>Cytophagales</taxon>
        <taxon>Thermonemataceae</taxon>
        <taxon>Thermonema</taxon>
    </lineage>
</organism>
<dbReference type="Pfam" id="PF00905">
    <property type="entry name" value="Transpeptidase"/>
    <property type="match status" value="1"/>
</dbReference>
<keyword evidence="15" id="KW-1185">Reference proteome</keyword>
<gene>
    <name evidence="14" type="ORF">FHS56_000677</name>
</gene>
<keyword evidence="8 11" id="KW-1133">Transmembrane helix</keyword>
<dbReference type="GO" id="GO:0005886">
    <property type="term" value="C:plasma membrane"/>
    <property type="evidence" value="ECO:0007669"/>
    <property type="project" value="UniProtKB-SubCell"/>
</dbReference>
<dbReference type="SUPFAM" id="SSF56519">
    <property type="entry name" value="Penicillin binding protein dimerisation domain"/>
    <property type="match status" value="1"/>
</dbReference>
<feature type="domain" description="Penicillin-binding protein transpeptidase" evidence="12">
    <location>
        <begin position="251"/>
        <end position="574"/>
    </location>
</feature>
<sequence>MQFERRKYVFFALFILVGLLFAVRLFYLQLIDDSYKEAANRNVVERLIEQPHRGLIYDRNGKLIVYNEPVYDLMLIPYDFRQVDTAAFCRLVNLSKEELIKRIRKIPNPRKGGVIIPQLSRQEYARLQEFLSDFRGVYVQARSVRVYPHQSLANALGYIAEISPKELEKDTTGYYQQGDYVGKSGIEAFYEYYMRGKKGVQYVVKNNFNQVVGAYKGGKLDQKPQAGSELIASIDLDLQAYGELLMSNKTGAIVAIEPSSGEILALISAPSYDPNLLSGPSLSKHFAELLQHPGKPLYNRAIQSRYPPGSTFKTVQALIGLQIGALQLHDYLPCNQKLVGCHGHPSPTNVLSSIRYSCNPFYYLAFRRIILQEGDDFQHIVRNYKRWKQYVESFGFGRHLGIDIANEGSGYLPDVDYFNRMYGEGRWNFSNVYSLSIGQGEIGVTPLQMANLAAIIANRGYYYTPHLIKEVSALGGPLPIYRQKHVVPIDTAYFSPIIEGMEMAFKAGTVSWQAQLPAEKQDIVICGKTGTVQNPHGEDHATFIAFAPKQNPKIAIAVYVENAGFGGVWAATIASLMIEKYLTGDVLRKELEKTTIQKSFSPKKY</sequence>
<keyword evidence="4" id="KW-0378">Hydrolase</keyword>
<dbReference type="InterPro" id="IPR050515">
    <property type="entry name" value="Beta-lactam/transpept"/>
</dbReference>
<reference evidence="14 15" key="1">
    <citation type="submission" date="2020-03" db="EMBL/GenBank/DDBJ databases">
        <title>Genomic Encyclopedia of Type Strains, Phase IV (KMG-IV): sequencing the most valuable type-strain genomes for metagenomic binning, comparative biology and taxonomic classification.</title>
        <authorList>
            <person name="Goeker M."/>
        </authorList>
    </citation>
    <scope>NUCLEOTIDE SEQUENCE [LARGE SCALE GENOMIC DNA]</scope>
    <source>
        <strain evidence="14 15">DSM 5718</strain>
    </source>
</reference>
<dbReference type="PANTHER" id="PTHR30627:SF2">
    <property type="entry name" value="PEPTIDOGLYCAN D,D-TRANSPEPTIDASE MRDA"/>
    <property type="match status" value="1"/>
</dbReference>
<dbReference type="SUPFAM" id="SSF56601">
    <property type="entry name" value="beta-lactamase/transpeptidase-like"/>
    <property type="match status" value="1"/>
</dbReference>
<evidence type="ECO:0000256" key="2">
    <source>
        <dbReference type="ARBA" id="ARBA00004236"/>
    </source>
</evidence>
<dbReference type="Gene3D" id="3.30.1390.30">
    <property type="entry name" value="Penicillin-binding protein 2a, domain 3"/>
    <property type="match status" value="1"/>
</dbReference>
<keyword evidence="4" id="KW-0645">Protease</keyword>
<keyword evidence="5 11" id="KW-0812">Transmembrane</keyword>
<comment type="caution">
    <text evidence="14">The sequence shown here is derived from an EMBL/GenBank/DDBJ whole genome shotgun (WGS) entry which is preliminary data.</text>
</comment>
<keyword evidence="7" id="KW-0573">Peptidoglycan synthesis</keyword>
<dbReference type="InterPro" id="IPR012338">
    <property type="entry name" value="Beta-lactam/transpept-like"/>
</dbReference>
<accession>A0A846MP11</accession>